<accession>A0A1X2GRR9</accession>
<evidence type="ECO:0000313" key="2">
    <source>
        <dbReference type="Proteomes" id="UP000242146"/>
    </source>
</evidence>
<proteinExistence type="predicted"/>
<evidence type="ECO:0000313" key="1">
    <source>
        <dbReference type="EMBL" id="ORX59783.1"/>
    </source>
</evidence>
<dbReference type="Proteomes" id="UP000242146">
    <property type="component" value="Unassembled WGS sequence"/>
</dbReference>
<reference evidence="1 2" key="1">
    <citation type="submission" date="2016-07" db="EMBL/GenBank/DDBJ databases">
        <title>Pervasive Adenine N6-methylation of Active Genes in Fungi.</title>
        <authorList>
            <consortium name="DOE Joint Genome Institute"/>
            <person name="Mondo S.J."/>
            <person name="Dannebaum R.O."/>
            <person name="Kuo R.C."/>
            <person name="Labutti K."/>
            <person name="Haridas S."/>
            <person name="Kuo A."/>
            <person name="Salamov A."/>
            <person name="Ahrendt S.R."/>
            <person name="Lipzen A."/>
            <person name="Sullivan W."/>
            <person name="Andreopoulos W.B."/>
            <person name="Clum A."/>
            <person name="Lindquist E."/>
            <person name="Daum C."/>
            <person name="Ramamoorthy G.K."/>
            <person name="Gryganskyi A."/>
            <person name="Culley D."/>
            <person name="Magnuson J.K."/>
            <person name="James T.Y."/>
            <person name="O'Malley M.A."/>
            <person name="Stajich J.E."/>
            <person name="Spatafora J.W."/>
            <person name="Visel A."/>
            <person name="Grigoriev I.V."/>
        </authorList>
    </citation>
    <scope>NUCLEOTIDE SEQUENCE [LARGE SCALE GENOMIC DNA]</scope>
    <source>
        <strain evidence="1 2">NRRL 3301</strain>
    </source>
</reference>
<protein>
    <submittedName>
        <fullName evidence="1">Uncharacterized protein</fullName>
    </submittedName>
</protein>
<dbReference type="AlphaFoldDB" id="A0A1X2GRR9"/>
<name>A0A1X2GRR9_9FUNG</name>
<dbReference type="EMBL" id="MCGT01000005">
    <property type="protein sequence ID" value="ORX59783.1"/>
    <property type="molecule type" value="Genomic_DNA"/>
</dbReference>
<organism evidence="1 2">
    <name type="scientific">Hesseltinella vesiculosa</name>
    <dbReference type="NCBI Taxonomy" id="101127"/>
    <lineage>
        <taxon>Eukaryota</taxon>
        <taxon>Fungi</taxon>
        <taxon>Fungi incertae sedis</taxon>
        <taxon>Mucoromycota</taxon>
        <taxon>Mucoromycotina</taxon>
        <taxon>Mucoromycetes</taxon>
        <taxon>Mucorales</taxon>
        <taxon>Cunninghamellaceae</taxon>
        <taxon>Hesseltinella</taxon>
    </lineage>
</organism>
<sequence>MVRKHIKNLRNCSSCGSPSHLTARAPDCPFHVQSDGAVTATRANDRDVRELLRVMAQQGDEEFQQATRNSNVRQNCDFLRMFMPSHEKYTRSRSFHTMVKPAYCEILSNCINNASDRICDILLRTQLFLSDFTLNNPFRTNFGRGTHPI</sequence>
<gene>
    <name evidence="1" type="ORF">DM01DRAFT_361696</name>
</gene>
<keyword evidence="2" id="KW-1185">Reference proteome</keyword>
<comment type="caution">
    <text evidence="1">The sequence shown here is derived from an EMBL/GenBank/DDBJ whole genome shotgun (WGS) entry which is preliminary data.</text>
</comment>